<dbReference type="InterPro" id="IPR036388">
    <property type="entry name" value="WH-like_DNA-bd_sf"/>
</dbReference>
<dbReference type="AlphaFoldDB" id="A0A370MXW7"/>
<feature type="domain" description="HTH marR-type" evidence="4">
    <location>
        <begin position="1"/>
        <end position="136"/>
    </location>
</feature>
<dbReference type="Proteomes" id="UP000254875">
    <property type="component" value="Unassembled WGS sequence"/>
</dbReference>
<organism evidence="5 6">
    <name type="scientific">Paraburkholderia lacunae</name>
    <dbReference type="NCBI Taxonomy" id="2211104"/>
    <lineage>
        <taxon>Bacteria</taxon>
        <taxon>Pseudomonadati</taxon>
        <taxon>Pseudomonadota</taxon>
        <taxon>Betaproteobacteria</taxon>
        <taxon>Burkholderiales</taxon>
        <taxon>Burkholderiaceae</taxon>
        <taxon>Paraburkholderia</taxon>
    </lineage>
</organism>
<dbReference type="PANTHER" id="PTHR42756">
    <property type="entry name" value="TRANSCRIPTIONAL REGULATOR, MARR"/>
    <property type="match status" value="1"/>
</dbReference>
<gene>
    <name evidence="5" type="ORF">DLM46_34180</name>
</gene>
<evidence type="ECO:0000256" key="1">
    <source>
        <dbReference type="ARBA" id="ARBA00023015"/>
    </source>
</evidence>
<dbReference type="Gene3D" id="1.10.10.10">
    <property type="entry name" value="Winged helix-like DNA-binding domain superfamily/Winged helix DNA-binding domain"/>
    <property type="match status" value="1"/>
</dbReference>
<evidence type="ECO:0000256" key="3">
    <source>
        <dbReference type="ARBA" id="ARBA00023163"/>
    </source>
</evidence>
<dbReference type="GO" id="GO:0003700">
    <property type="term" value="F:DNA-binding transcription factor activity"/>
    <property type="evidence" value="ECO:0007669"/>
    <property type="project" value="InterPro"/>
</dbReference>
<dbReference type="InterPro" id="IPR000835">
    <property type="entry name" value="HTH_MarR-typ"/>
</dbReference>
<dbReference type="EMBL" id="QHKS01000037">
    <property type="protein sequence ID" value="RDJ98220.1"/>
    <property type="molecule type" value="Genomic_DNA"/>
</dbReference>
<evidence type="ECO:0000313" key="6">
    <source>
        <dbReference type="Proteomes" id="UP000254875"/>
    </source>
</evidence>
<name>A0A370MXW7_9BURK</name>
<dbReference type="SUPFAM" id="SSF46785">
    <property type="entry name" value="Winged helix' DNA-binding domain"/>
    <property type="match status" value="1"/>
</dbReference>
<evidence type="ECO:0000313" key="5">
    <source>
        <dbReference type="EMBL" id="RDJ98220.1"/>
    </source>
</evidence>
<keyword evidence="1" id="KW-0805">Transcription regulation</keyword>
<dbReference type="SMART" id="SM00347">
    <property type="entry name" value="HTH_MARR"/>
    <property type="match status" value="1"/>
</dbReference>
<dbReference type="GO" id="GO:0003677">
    <property type="term" value="F:DNA binding"/>
    <property type="evidence" value="ECO:0007669"/>
    <property type="project" value="UniProtKB-KW"/>
</dbReference>
<evidence type="ECO:0000259" key="4">
    <source>
        <dbReference type="PROSITE" id="PS50995"/>
    </source>
</evidence>
<keyword evidence="6" id="KW-1185">Reference proteome</keyword>
<accession>A0A370MXW7</accession>
<dbReference type="InterPro" id="IPR036390">
    <property type="entry name" value="WH_DNA-bd_sf"/>
</dbReference>
<dbReference type="PANTHER" id="PTHR42756:SF1">
    <property type="entry name" value="TRANSCRIPTIONAL REPRESSOR OF EMRAB OPERON"/>
    <property type="match status" value="1"/>
</dbReference>
<keyword evidence="3" id="KW-0804">Transcription</keyword>
<protein>
    <submittedName>
        <fullName evidence="5">MarR family transcriptional regulator</fullName>
    </submittedName>
</protein>
<keyword evidence="2" id="KW-0238">DNA-binding</keyword>
<dbReference type="OrthoDB" id="9180155at2"/>
<proteinExistence type="predicted"/>
<dbReference type="Pfam" id="PF12802">
    <property type="entry name" value="MarR_2"/>
    <property type="match status" value="1"/>
</dbReference>
<dbReference type="PROSITE" id="PS50995">
    <property type="entry name" value="HTH_MARR_2"/>
    <property type="match status" value="1"/>
</dbReference>
<sequence length="151" mass="17162">MFDQFLTFKLDLIKSEMINQANIAYKSVCGLDVRLLRVLRLICDEPGITATAVKGQTLIEKTLLSKLLAELIERKLIRRTIHPGDARQFELWPTVAGKRVRKDSNELGLKLEEEMLSALSSREREELNRIADKLVEAFRRSAATESAKYSG</sequence>
<comment type="caution">
    <text evidence="5">The sequence shown here is derived from an EMBL/GenBank/DDBJ whole genome shotgun (WGS) entry which is preliminary data.</text>
</comment>
<evidence type="ECO:0000256" key="2">
    <source>
        <dbReference type="ARBA" id="ARBA00023125"/>
    </source>
</evidence>
<reference evidence="6" key="1">
    <citation type="submission" date="2018-05" db="EMBL/GenBank/DDBJ databases">
        <authorList>
            <person name="Feng T."/>
        </authorList>
    </citation>
    <scope>NUCLEOTIDE SEQUENCE [LARGE SCALE GENOMIC DNA]</scope>
    <source>
        <strain evidence="6">S27</strain>
    </source>
</reference>